<proteinExistence type="predicted"/>
<dbReference type="AlphaFoldDB" id="A0A2M3ZS47"/>
<feature type="chain" id="PRO_5014934600" evidence="1">
    <location>
        <begin position="22"/>
        <end position="85"/>
    </location>
</feature>
<sequence length="85" mass="9634">MWTLFTVIFSPFLFPIDGSKARCAKVPQGGSAKQKCTHHHHHDTTIKIITSRAVLTHTETLDVRIIKETRAHPILSNLHTRVLIN</sequence>
<accession>A0A2M3ZS47</accession>
<reference evidence="2" key="1">
    <citation type="submission" date="2018-01" db="EMBL/GenBank/DDBJ databases">
        <title>An insight into the sialome of Amazonian anophelines.</title>
        <authorList>
            <person name="Ribeiro J.M."/>
            <person name="Scarpassa V."/>
            <person name="Calvo E."/>
        </authorList>
    </citation>
    <scope>NUCLEOTIDE SEQUENCE</scope>
    <source>
        <tissue evidence="2">Salivary glands</tissue>
    </source>
</reference>
<protein>
    <submittedName>
        <fullName evidence="2">Putative secreted peptide</fullName>
    </submittedName>
</protein>
<evidence type="ECO:0000256" key="1">
    <source>
        <dbReference type="SAM" id="SignalP"/>
    </source>
</evidence>
<feature type="signal peptide" evidence="1">
    <location>
        <begin position="1"/>
        <end position="21"/>
    </location>
</feature>
<name>A0A2M3ZS47_9DIPT</name>
<organism evidence="2">
    <name type="scientific">Anopheles braziliensis</name>
    <dbReference type="NCBI Taxonomy" id="58242"/>
    <lineage>
        <taxon>Eukaryota</taxon>
        <taxon>Metazoa</taxon>
        <taxon>Ecdysozoa</taxon>
        <taxon>Arthropoda</taxon>
        <taxon>Hexapoda</taxon>
        <taxon>Insecta</taxon>
        <taxon>Pterygota</taxon>
        <taxon>Neoptera</taxon>
        <taxon>Endopterygota</taxon>
        <taxon>Diptera</taxon>
        <taxon>Nematocera</taxon>
        <taxon>Culicoidea</taxon>
        <taxon>Culicidae</taxon>
        <taxon>Anophelinae</taxon>
        <taxon>Anopheles</taxon>
    </lineage>
</organism>
<evidence type="ECO:0000313" key="2">
    <source>
        <dbReference type="EMBL" id="MBW31394.1"/>
    </source>
</evidence>
<keyword evidence="1" id="KW-0732">Signal</keyword>
<dbReference type="EMBL" id="GGFM01010643">
    <property type="protein sequence ID" value="MBW31394.1"/>
    <property type="molecule type" value="Transcribed_RNA"/>
</dbReference>